<evidence type="ECO:0000259" key="6">
    <source>
        <dbReference type="Pfam" id="PF16350"/>
    </source>
</evidence>
<dbReference type="PANTHER" id="PTHR43757:SF15">
    <property type="entry name" value="PYRUVATE DEHYDROGENASE PHOSPHATASE REGULATORY SUBUNIT, MITOCHONDRIAL-LIKE"/>
    <property type="match status" value="1"/>
</dbReference>
<dbReference type="PANTHER" id="PTHR43757">
    <property type="entry name" value="AMINOMETHYLTRANSFERASE"/>
    <property type="match status" value="1"/>
</dbReference>
<gene>
    <name evidence="7" type="ORF">NBZ79_06380</name>
</gene>
<feature type="domain" description="Aminomethyltransferase C-terminal" evidence="5">
    <location>
        <begin position="723"/>
        <end position="808"/>
    </location>
</feature>
<dbReference type="EMBL" id="CP098747">
    <property type="protein sequence ID" value="USG62601.1"/>
    <property type="molecule type" value="Genomic_DNA"/>
</dbReference>
<dbReference type="InterPro" id="IPR032503">
    <property type="entry name" value="FAO_M"/>
</dbReference>
<accession>A0ABY4W5Y0</accession>
<proteinExistence type="inferred from homology"/>
<reference evidence="7" key="1">
    <citation type="submission" date="2022-06" db="EMBL/GenBank/DDBJ databases">
        <title>Sneathiella actinostolidae sp. nov., isolated from a sea anemonein the Western Pacific Ocean.</title>
        <authorList>
            <person name="Wei M.J."/>
        </authorList>
    </citation>
    <scope>NUCLEOTIDE SEQUENCE</scope>
    <source>
        <strain evidence="7">PHK-P5</strain>
    </source>
</reference>
<dbReference type="SUPFAM" id="SSF103025">
    <property type="entry name" value="Folate-binding domain"/>
    <property type="match status" value="1"/>
</dbReference>
<dbReference type="Proteomes" id="UP001056291">
    <property type="component" value="Chromosome"/>
</dbReference>
<evidence type="ECO:0000313" key="8">
    <source>
        <dbReference type="Proteomes" id="UP001056291"/>
    </source>
</evidence>
<dbReference type="InterPro" id="IPR036188">
    <property type="entry name" value="FAD/NAD-bd_sf"/>
</dbReference>
<protein>
    <submittedName>
        <fullName evidence="7">FAD-dependent oxidoreductase</fullName>
    </submittedName>
</protein>
<feature type="domain" description="GCVT N-terminal" evidence="4">
    <location>
        <begin position="426"/>
        <end position="703"/>
    </location>
</feature>
<feature type="domain" description="FAD dependent oxidoreductase central" evidence="6">
    <location>
        <begin position="369"/>
        <end position="424"/>
    </location>
</feature>
<dbReference type="Gene3D" id="3.30.1360.120">
    <property type="entry name" value="Probable tRNA modification gtpase trme, domain 1"/>
    <property type="match status" value="1"/>
</dbReference>
<dbReference type="SUPFAM" id="SSF51905">
    <property type="entry name" value="FAD/NAD(P)-binding domain"/>
    <property type="match status" value="1"/>
</dbReference>
<keyword evidence="8" id="KW-1185">Reference proteome</keyword>
<dbReference type="RefSeq" id="WP_251936519.1">
    <property type="nucleotide sequence ID" value="NZ_CP098747.1"/>
</dbReference>
<dbReference type="Pfam" id="PF16350">
    <property type="entry name" value="FAO_M"/>
    <property type="match status" value="1"/>
</dbReference>
<dbReference type="InterPro" id="IPR029043">
    <property type="entry name" value="GcvT/YgfZ_C"/>
</dbReference>
<evidence type="ECO:0000259" key="5">
    <source>
        <dbReference type="Pfam" id="PF08669"/>
    </source>
</evidence>
<dbReference type="Gene3D" id="3.50.50.60">
    <property type="entry name" value="FAD/NAD(P)-binding domain"/>
    <property type="match status" value="1"/>
</dbReference>
<sequence length="816" mass="90022">MTKTLPEQSQIVIIGGGVIGCSVAYHLTKRGCKDVVLLERSQLTCGTTWHAAGLIGQMRATNNMTQLAKYTAELYAGLEEETGQATGFQQTGSMFVTANTDRLEEIKRTASMATVFGIESHMISPSEIKDLWPLLATEDLIGGLFLPTDGKANPVDITLALARGARSRGANIIEGVGVTDILKEGGRVTGVVTDQGRINAEIVINCGGMWGHQLGRKAGVNVPLHAAEHFYIVTDPMEGLAANAPVVRDPDAYAYYKEDAGKLLLGCFEPIAKPWGMDGIPERFSFDQLPDDWDHFEPVLELALKRLPALETAGIQLFFNGPESFTPDDRYLLGEAPELKNFFVAAGFNSVGIQSAGGAGRVLADWVLDGYPPMDLWDVDIRRMMPFQTNRKYLRDRTVESLGLLYAMHWPFRQVESARGVRKSPLHSSLNDAGACFGELAGWERPNWYAPEGVEAKYEYSYGRQNWFEHSAAEHKAVREKVGLFDQTSFAKFELQGRDATRVLNQICANDIDVDISRVVYTQWLNHHGGIEADLTVTRLATDHYLIVTSGTSQVRDFSWLKRNIPEDAHAIATDMTSAYAVLGIMGPNSRALLASLTPDDMSNEAFPFGTSAVIDLGYARVRASRITYVGELGWELYIPMEFVQDVYDVIVEEGKNHGLMHAGYHALNSLRMEKAYRHWGHDITDEDSPLESGLGFAVKMDKPGGFIGRDALLAQKEKGLNRRLVLLKLDDSDPLLYHNEPVYRNGMMVGHITSAMYGHTLKASLGFAYVDCPDGDTTAACILSADYEIEIAGERFSASPSLQPLYDPKMLKVKS</sequence>
<dbReference type="InterPro" id="IPR013977">
    <property type="entry name" value="GcvT_C"/>
</dbReference>
<dbReference type="InterPro" id="IPR027266">
    <property type="entry name" value="TrmE/GcvT-like"/>
</dbReference>
<dbReference type="Pfam" id="PF01571">
    <property type="entry name" value="GCV_T"/>
    <property type="match status" value="1"/>
</dbReference>
<dbReference type="SUPFAM" id="SSF54373">
    <property type="entry name" value="FAD-linked reductases, C-terminal domain"/>
    <property type="match status" value="1"/>
</dbReference>
<evidence type="ECO:0000259" key="4">
    <source>
        <dbReference type="Pfam" id="PF01571"/>
    </source>
</evidence>
<dbReference type="PROSITE" id="PS51257">
    <property type="entry name" value="PROKAR_LIPOPROTEIN"/>
    <property type="match status" value="1"/>
</dbReference>
<evidence type="ECO:0000256" key="2">
    <source>
        <dbReference type="ARBA" id="ARBA00023002"/>
    </source>
</evidence>
<dbReference type="Gene3D" id="2.40.30.110">
    <property type="entry name" value="Aminomethyltransferase beta-barrel domains"/>
    <property type="match status" value="1"/>
</dbReference>
<evidence type="ECO:0000256" key="1">
    <source>
        <dbReference type="ARBA" id="ARBA00008609"/>
    </source>
</evidence>
<dbReference type="Pfam" id="PF08669">
    <property type="entry name" value="GCV_T_C"/>
    <property type="match status" value="1"/>
</dbReference>
<dbReference type="Gene3D" id="3.30.9.10">
    <property type="entry name" value="D-Amino Acid Oxidase, subunit A, domain 2"/>
    <property type="match status" value="1"/>
</dbReference>
<dbReference type="InterPro" id="IPR006222">
    <property type="entry name" value="GCVT_N"/>
</dbReference>
<dbReference type="Pfam" id="PF01266">
    <property type="entry name" value="DAO"/>
    <property type="match status" value="1"/>
</dbReference>
<name>A0ABY4W5Y0_9PROT</name>
<evidence type="ECO:0000313" key="7">
    <source>
        <dbReference type="EMBL" id="USG62601.1"/>
    </source>
</evidence>
<dbReference type="SUPFAM" id="SSF101790">
    <property type="entry name" value="Aminomethyltransferase beta-barrel domain"/>
    <property type="match status" value="1"/>
</dbReference>
<dbReference type="InterPro" id="IPR006076">
    <property type="entry name" value="FAD-dep_OxRdtase"/>
</dbReference>
<dbReference type="Gene3D" id="3.30.70.1400">
    <property type="entry name" value="Aminomethyltransferase beta-barrel domains"/>
    <property type="match status" value="1"/>
</dbReference>
<feature type="domain" description="FAD dependent oxidoreductase" evidence="3">
    <location>
        <begin position="11"/>
        <end position="366"/>
    </location>
</feature>
<keyword evidence="2" id="KW-0560">Oxidoreductase</keyword>
<comment type="similarity">
    <text evidence="1">Belongs to the GcvT family.</text>
</comment>
<organism evidence="7 8">
    <name type="scientific">Sneathiella marina</name>
    <dbReference type="NCBI Taxonomy" id="2950108"/>
    <lineage>
        <taxon>Bacteria</taxon>
        <taxon>Pseudomonadati</taxon>
        <taxon>Pseudomonadota</taxon>
        <taxon>Alphaproteobacteria</taxon>
        <taxon>Sneathiellales</taxon>
        <taxon>Sneathiellaceae</taxon>
        <taxon>Sneathiella</taxon>
    </lineage>
</organism>
<evidence type="ECO:0000259" key="3">
    <source>
        <dbReference type="Pfam" id="PF01266"/>
    </source>
</evidence>
<dbReference type="InterPro" id="IPR028896">
    <property type="entry name" value="GcvT/YgfZ/DmdA"/>
</dbReference>